<evidence type="ECO:0000313" key="1">
    <source>
        <dbReference type="EMBL" id="RUM96628.1"/>
    </source>
</evidence>
<proteinExistence type="predicted"/>
<accession>A0A432V3E3</accession>
<name>A0A432V3E3_9HYPH</name>
<evidence type="ECO:0000313" key="2">
    <source>
        <dbReference type="Proteomes" id="UP000281647"/>
    </source>
</evidence>
<keyword evidence="2" id="KW-1185">Reference proteome</keyword>
<gene>
    <name evidence="1" type="ORF">EET67_16720</name>
</gene>
<organism evidence="1 2">
    <name type="scientific">Borborobacter arsenicus</name>
    <dbReference type="NCBI Taxonomy" id="1851146"/>
    <lineage>
        <taxon>Bacteria</taxon>
        <taxon>Pseudomonadati</taxon>
        <taxon>Pseudomonadota</taxon>
        <taxon>Alphaproteobacteria</taxon>
        <taxon>Hyphomicrobiales</taxon>
        <taxon>Phyllobacteriaceae</taxon>
        <taxon>Borborobacter</taxon>
    </lineage>
</organism>
<dbReference type="RefSeq" id="WP_128627682.1">
    <property type="nucleotide sequence ID" value="NZ_RKST01000017.1"/>
</dbReference>
<dbReference type="AlphaFoldDB" id="A0A432V3E3"/>
<protein>
    <submittedName>
        <fullName evidence="1">Uncharacterized protein</fullName>
    </submittedName>
</protein>
<sequence length="108" mass="12295">MLLLHWRRVSVAAVKKPLCSDLLVQFPFFASDSMSPLKSLWHESLAVPIFRRLSSGLRNEAYSEFPSRYAASYSFQPSEAEQQKNPSVFLATYAFIENEHAVTYCACL</sequence>
<reference evidence="1 2" key="1">
    <citation type="submission" date="2018-11" db="EMBL/GenBank/DDBJ databases">
        <title>Pseudaminobacter arsenicus sp. nov., an arsenic-resistant bacterium isolated from arsenic-rich aquifers.</title>
        <authorList>
            <person name="Mu Y."/>
        </authorList>
    </citation>
    <scope>NUCLEOTIDE SEQUENCE [LARGE SCALE GENOMIC DNA]</scope>
    <source>
        <strain evidence="1 2">CB3</strain>
    </source>
</reference>
<comment type="caution">
    <text evidence="1">The sequence shown here is derived from an EMBL/GenBank/DDBJ whole genome shotgun (WGS) entry which is preliminary data.</text>
</comment>
<dbReference type="Proteomes" id="UP000281647">
    <property type="component" value="Unassembled WGS sequence"/>
</dbReference>
<dbReference type="EMBL" id="RKST01000017">
    <property type="protein sequence ID" value="RUM96628.1"/>
    <property type="molecule type" value="Genomic_DNA"/>
</dbReference>